<dbReference type="InterPro" id="IPR010645">
    <property type="entry name" value="MFS_4"/>
</dbReference>
<dbReference type="EMBL" id="JAAGWF010000012">
    <property type="protein sequence ID" value="NEK58735.1"/>
    <property type="molecule type" value="Genomic_DNA"/>
</dbReference>
<dbReference type="AlphaFoldDB" id="A0A7K3W1J0"/>
<dbReference type="PANTHER" id="PTHR23537:SF1">
    <property type="entry name" value="SUGAR TRANSPORTER"/>
    <property type="match status" value="1"/>
</dbReference>
<dbReference type="GO" id="GO:0022857">
    <property type="term" value="F:transmembrane transporter activity"/>
    <property type="evidence" value="ECO:0007669"/>
    <property type="project" value="InterPro"/>
</dbReference>
<feature type="domain" description="Major facilitator superfamily (MFS) profile" evidence="6">
    <location>
        <begin position="17"/>
        <end position="394"/>
    </location>
</feature>
<keyword evidence="2 5" id="KW-0812">Transmembrane</keyword>
<comment type="subcellular location">
    <subcellularLocation>
        <location evidence="1">Cell membrane</location>
        <topology evidence="1">Multi-pass membrane protein</topology>
    </subcellularLocation>
</comment>
<feature type="transmembrane region" description="Helical" evidence="5">
    <location>
        <begin position="145"/>
        <end position="165"/>
    </location>
</feature>
<dbReference type="GO" id="GO:0005886">
    <property type="term" value="C:plasma membrane"/>
    <property type="evidence" value="ECO:0007669"/>
    <property type="project" value="UniProtKB-SubCell"/>
</dbReference>
<dbReference type="PROSITE" id="PS50850">
    <property type="entry name" value="MFS"/>
    <property type="match status" value="1"/>
</dbReference>
<reference evidence="7 8" key="1">
    <citation type="submission" date="2020-02" db="EMBL/GenBank/DDBJ databases">
        <title>Geodermatophilus sabuli CPCC 205279 I12A-02694.</title>
        <authorList>
            <person name="Jiang Z."/>
        </authorList>
    </citation>
    <scope>NUCLEOTIDE SEQUENCE [LARGE SCALE GENOMIC DNA]</scope>
    <source>
        <strain evidence="7 8">I12A-02694</strain>
    </source>
</reference>
<keyword evidence="4 5" id="KW-0472">Membrane</keyword>
<feature type="transmembrane region" description="Helical" evidence="5">
    <location>
        <begin position="335"/>
        <end position="359"/>
    </location>
</feature>
<gene>
    <name evidence="7" type="ORF">GCU56_12735</name>
</gene>
<feature type="transmembrane region" description="Helical" evidence="5">
    <location>
        <begin position="110"/>
        <end position="133"/>
    </location>
</feature>
<dbReference type="RefSeq" id="WP_163482113.1">
    <property type="nucleotide sequence ID" value="NZ_JAAGWF010000012.1"/>
</dbReference>
<dbReference type="PANTHER" id="PTHR23537">
    <property type="match status" value="1"/>
</dbReference>
<feature type="transmembrane region" description="Helical" evidence="5">
    <location>
        <begin position="250"/>
        <end position="274"/>
    </location>
</feature>
<dbReference type="InterPro" id="IPR020846">
    <property type="entry name" value="MFS_dom"/>
</dbReference>
<dbReference type="Pfam" id="PF06779">
    <property type="entry name" value="MFS_4"/>
    <property type="match status" value="1"/>
</dbReference>
<comment type="caution">
    <text evidence="7">The sequence shown here is derived from an EMBL/GenBank/DDBJ whole genome shotgun (WGS) entry which is preliminary data.</text>
</comment>
<dbReference type="InterPro" id="IPR036259">
    <property type="entry name" value="MFS_trans_sf"/>
</dbReference>
<accession>A0A7K3W1J0</accession>
<evidence type="ECO:0000256" key="3">
    <source>
        <dbReference type="ARBA" id="ARBA00022989"/>
    </source>
</evidence>
<dbReference type="CDD" id="cd06174">
    <property type="entry name" value="MFS"/>
    <property type="match status" value="1"/>
</dbReference>
<organism evidence="7 8">
    <name type="scientific">Geodermatophilus sabuli</name>
    <dbReference type="NCBI Taxonomy" id="1564158"/>
    <lineage>
        <taxon>Bacteria</taxon>
        <taxon>Bacillati</taxon>
        <taxon>Actinomycetota</taxon>
        <taxon>Actinomycetes</taxon>
        <taxon>Geodermatophilales</taxon>
        <taxon>Geodermatophilaceae</taxon>
        <taxon>Geodermatophilus</taxon>
    </lineage>
</organism>
<evidence type="ECO:0000313" key="7">
    <source>
        <dbReference type="EMBL" id="NEK58735.1"/>
    </source>
</evidence>
<dbReference type="Gene3D" id="1.20.1250.20">
    <property type="entry name" value="MFS general substrate transporter like domains"/>
    <property type="match status" value="2"/>
</dbReference>
<keyword evidence="3 5" id="KW-1133">Transmembrane helix</keyword>
<evidence type="ECO:0000313" key="8">
    <source>
        <dbReference type="Proteomes" id="UP000470246"/>
    </source>
</evidence>
<evidence type="ECO:0000256" key="5">
    <source>
        <dbReference type="SAM" id="Phobius"/>
    </source>
</evidence>
<sequence>MLKRSLRRSDERARARSLVVSGVAVIAVTYGLARYGYGLHLPQFRAAFGLSSGAAGAIAAGGYVGYCGAAVVASGLVGGGRARQALWAAGGTAALGSLIVAVAWNGASLAVGALIAGSGAGAATPALVAAVAGTVPSPDQARAQGLVNGGTGAGVVGGGLLVLAVPDAWRWSWVGFAVLALLVTAWADRRTRWQSVRDGRAGGDAPGPEERSTVRGLGRPLVAAVLAGAGCAGVWTFARDLLATDGGLSPAVTGLLWCLLGAAGLLGGLSGVLVRRVGLRAAWRSTVVAAATGTALLGVLPGTVLPAALALGCFGAAFVALSGVLLAWGAHRRPAAAPAAAAVLFVGLTVGQAAGAVVLGMVSEAAGTATAFLAAGALLLVAAAVAERRPATGHGCRSTAVRNEPSM</sequence>
<dbReference type="Proteomes" id="UP000470246">
    <property type="component" value="Unassembled WGS sequence"/>
</dbReference>
<feature type="transmembrane region" description="Helical" evidence="5">
    <location>
        <begin position="365"/>
        <end position="385"/>
    </location>
</feature>
<dbReference type="SUPFAM" id="SSF103473">
    <property type="entry name" value="MFS general substrate transporter"/>
    <property type="match status" value="1"/>
</dbReference>
<feature type="transmembrane region" description="Helical" evidence="5">
    <location>
        <begin position="221"/>
        <end position="238"/>
    </location>
</feature>
<name>A0A7K3W1J0_9ACTN</name>
<feature type="transmembrane region" description="Helical" evidence="5">
    <location>
        <begin position="307"/>
        <end position="328"/>
    </location>
</feature>
<feature type="transmembrane region" description="Helical" evidence="5">
    <location>
        <begin position="171"/>
        <end position="187"/>
    </location>
</feature>
<feature type="transmembrane region" description="Helical" evidence="5">
    <location>
        <begin position="281"/>
        <end position="301"/>
    </location>
</feature>
<protein>
    <submittedName>
        <fullName evidence="7">MFS transporter</fullName>
    </submittedName>
</protein>
<evidence type="ECO:0000256" key="2">
    <source>
        <dbReference type="ARBA" id="ARBA00022692"/>
    </source>
</evidence>
<evidence type="ECO:0000256" key="4">
    <source>
        <dbReference type="ARBA" id="ARBA00023136"/>
    </source>
</evidence>
<proteinExistence type="predicted"/>
<feature type="transmembrane region" description="Helical" evidence="5">
    <location>
        <begin position="53"/>
        <end position="73"/>
    </location>
</feature>
<feature type="transmembrane region" description="Helical" evidence="5">
    <location>
        <begin position="15"/>
        <end position="33"/>
    </location>
</feature>
<keyword evidence="8" id="KW-1185">Reference proteome</keyword>
<evidence type="ECO:0000259" key="6">
    <source>
        <dbReference type="PROSITE" id="PS50850"/>
    </source>
</evidence>
<feature type="transmembrane region" description="Helical" evidence="5">
    <location>
        <begin position="85"/>
        <end position="104"/>
    </location>
</feature>
<evidence type="ECO:0000256" key="1">
    <source>
        <dbReference type="ARBA" id="ARBA00004651"/>
    </source>
</evidence>